<feature type="binding site" evidence="5">
    <location>
        <position position="123"/>
    </location>
    <ligand>
        <name>substrate</name>
    </ligand>
</feature>
<comment type="caution">
    <text evidence="8">The sequence shown here is derived from an EMBL/GenBank/DDBJ whole genome shotgun (WGS) entry which is preliminary data.</text>
</comment>
<sequence length="284" mass="29837">MTYSRTTVPFLPLFVPASRPDRYARAASSGADVVLIDLEDAIDSSQKDAARQAAVQALSGQAPRGPVWIRINGRGSPWYGADVDAVARLPISGVVLPKIQRKEEIVTLRSRLGSDIPVISLIETVEALADIREIAEVSDELIFGGLDYALSVGSSAGREALLHARCEVVLAAVLAGKPAPIDGITLSYTDPASVEDDARYARDLGFGGRLLIHPSQVAPTLRGFAPSSDELEAAKRALASDSAGARGVDGSMVDTAVEAAARAVLERQAKVEGRLKALQDSGNG</sequence>
<reference evidence="8" key="1">
    <citation type="submission" date="2020-10" db="EMBL/GenBank/DDBJ databases">
        <title>Genome sequence of the unusual species of purple photosynthetic bacteria, Phaeovibrio sulfidiphilus DSM 23193, type strain.</title>
        <authorList>
            <person name="Kyndt J.A."/>
            <person name="Meyer T.E."/>
        </authorList>
    </citation>
    <scope>NUCLEOTIDE SEQUENCE</scope>
    <source>
        <strain evidence="8">DSM 23193</strain>
    </source>
</reference>
<dbReference type="Pfam" id="PF03328">
    <property type="entry name" value="HpcH_HpaI"/>
    <property type="match status" value="1"/>
</dbReference>
<evidence type="ECO:0000256" key="6">
    <source>
        <dbReference type="PIRSR" id="PIRSR015582-2"/>
    </source>
</evidence>
<keyword evidence="4 6" id="KW-0460">Magnesium</keyword>
<accession>A0A8J6YH51</accession>
<dbReference type="GO" id="GO:0006107">
    <property type="term" value="P:oxaloacetate metabolic process"/>
    <property type="evidence" value="ECO:0007669"/>
    <property type="project" value="TreeGrafter"/>
</dbReference>
<evidence type="ECO:0000256" key="1">
    <source>
        <dbReference type="ARBA" id="ARBA00001946"/>
    </source>
</evidence>
<keyword evidence="3 6" id="KW-0479">Metal-binding</keyword>
<dbReference type="GO" id="GO:0016829">
    <property type="term" value="F:lyase activity"/>
    <property type="evidence" value="ECO:0007669"/>
    <property type="project" value="UniProtKB-KW"/>
</dbReference>
<evidence type="ECO:0000256" key="3">
    <source>
        <dbReference type="ARBA" id="ARBA00022723"/>
    </source>
</evidence>
<dbReference type="Proteomes" id="UP000631034">
    <property type="component" value="Unassembled WGS sequence"/>
</dbReference>
<feature type="binding site" evidence="6">
    <location>
        <position position="123"/>
    </location>
    <ligand>
        <name>Mg(2+)</name>
        <dbReference type="ChEBI" id="CHEBI:18420"/>
    </ligand>
</feature>
<dbReference type="InterPro" id="IPR040442">
    <property type="entry name" value="Pyrv_kinase-like_dom_sf"/>
</dbReference>
<feature type="binding site" evidence="6">
    <location>
        <position position="147"/>
    </location>
    <ligand>
        <name>Mg(2+)</name>
        <dbReference type="ChEBI" id="CHEBI:18420"/>
    </ligand>
</feature>
<dbReference type="EMBL" id="JACZHT010000001">
    <property type="protein sequence ID" value="MBE1236201.1"/>
    <property type="molecule type" value="Genomic_DNA"/>
</dbReference>
<name>A0A8J6YH51_9PROT</name>
<organism evidence="8 9">
    <name type="scientific">Phaeovibrio sulfidiphilus</name>
    <dbReference type="NCBI Taxonomy" id="1220600"/>
    <lineage>
        <taxon>Bacteria</taxon>
        <taxon>Pseudomonadati</taxon>
        <taxon>Pseudomonadota</taxon>
        <taxon>Alphaproteobacteria</taxon>
        <taxon>Rhodospirillales</taxon>
        <taxon>Rhodospirillaceae</taxon>
        <taxon>Phaeovibrio</taxon>
    </lineage>
</organism>
<feature type="domain" description="HpcH/HpaI aldolase/citrate lyase" evidence="7">
    <location>
        <begin position="13"/>
        <end position="214"/>
    </location>
</feature>
<dbReference type="InterPro" id="IPR015813">
    <property type="entry name" value="Pyrv/PenolPyrv_kinase-like_dom"/>
</dbReference>
<evidence type="ECO:0000313" key="8">
    <source>
        <dbReference type="EMBL" id="MBE1236201.1"/>
    </source>
</evidence>
<evidence type="ECO:0000259" key="7">
    <source>
        <dbReference type="Pfam" id="PF03328"/>
    </source>
</evidence>
<dbReference type="GO" id="GO:0000287">
    <property type="term" value="F:magnesium ion binding"/>
    <property type="evidence" value="ECO:0007669"/>
    <property type="project" value="TreeGrafter"/>
</dbReference>
<dbReference type="InterPro" id="IPR011206">
    <property type="entry name" value="Citrate_lyase_beta/mcl1/mcl2"/>
</dbReference>
<feature type="binding site" evidence="5">
    <location>
        <position position="70"/>
    </location>
    <ligand>
        <name>substrate</name>
    </ligand>
</feature>
<comment type="cofactor">
    <cofactor evidence="1">
        <name>Mg(2+)</name>
        <dbReference type="ChEBI" id="CHEBI:18420"/>
    </cofactor>
</comment>
<dbReference type="InterPro" id="IPR005000">
    <property type="entry name" value="Aldolase/citrate-lyase_domain"/>
</dbReference>
<protein>
    <submittedName>
        <fullName evidence="8">CoA ester lyase</fullName>
    </submittedName>
</protein>
<evidence type="ECO:0000256" key="4">
    <source>
        <dbReference type="ARBA" id="ARBA00022842"/>
    </source>
</evidence>
<gene>
    <name evidence="8" type="ORF">IHV25_00830</name>
</gene>
<dbReference type="PIRSF" id="PIRSF015582">
    <property type="entry name" value="Cit_lyase_B"/>
    <property type="match status" value="1"/>
</dbReference>
<evidence type="ECO:0000256" key="2">
    <source>
        <dbReference type="ARBA" id="ARBA00005568"/>
    </source>
</evidence>
<proteinExistence type="inferred from homology"/>
<comment type="similarity">
    <text evidence="2">Belongs to the HpcH/HpaI aldolase family.</text>
</comment>
<dbReference type="RefSeq" id="WP_192533074.1">
    <property type="nucleotide sequence ID" value="NZ_JACZHT010000001.1"/>
</dbReference>
<keyword evidence="8" id="KW-0456">Lyase</keyword>
<dbReference type="PANTHER" id="PTHR32308">
    <property type="entry name" value="LYASE BETA SUBUNIT, PUTATIVE (AFU_ORTHOLOGUE AFUA_4G13030)-RELATED"/>
    <property type="match status" value="1"/>
</dbReference>
<dbReference type="AlphaFoldDB" id="A0A8J6YH51"/>
<keyword evidence="9" id="KW-1185">Reference proteome</keyword>
<evidence type="ECO:0000256" key="5">
    <source>
        <dbReference type="PIRSR" id="PIRSR015582-1"/>
    </source>
</evidence>
<dbReference type="SUPFAM" id="SSF51621">
    <property type="entry name" value="Phosphoenolpyruvate/pyruvate domain"/>
    <property type="match status" value="1"/>
</dbReference>
<dbReference type="PANTHER" id="PTHR32308:SF10">
    <property type="entry name" value="CITRATE LYASE SUBUNIT BETA"/>
    <property type="match status" value="1"/>
</dbReference>
<dbReference type="Gene3D" id="3.20.20.60">
    <property type="entry name" value="Phosphoenolpyruvate-binding domains"/>
    <property type="match status" value="1"/>
</dbReference>
<evidence type="ECO:0000313" key="9">
    <source>
        <dbReference type="Proteomes" id="UP000631034"/>
    </source>
</evidence>